<keyword evidence="1" id="KW-0732">Signal</keyword>
<evidence type="ECO:0000313" key="3">
    <source>
        <dbReference type="Proteomes" id="UP000011134"/>
    </source>
</evidence>
<proteinExistence type="predicted"/>
<evidence type="ECO:0000256" key="1">
    <source>
        <dbReference type="SAM" id="SignalP"/>
    </source>
</evidence>
<organism evidence="2 3">
    <name type="scientific">Photobacterium marinum</name>
    <dbReference type="NCBI Taxonomy" id="1056511"/>
    <lineage>
        <taxon>Bacteria</taxon>
        <taxon>Pseudomonadati</taxon>
        <taxon>Pseudomonadota</taxon>
        <taxon>Gammaproteobacteria</taxon>
        <taxon>Vibrionales</taxon>
        <taxon>Vibrionaceae</taxon>
        <taxon>Photobacterium</taxon>
    </lineage>
</organism>
<evidence type="ECO:0000313" key="2">
    <source>
        <dbReference type="EMBL" id="ELR66019.1"/>
    </source>
</evidence>
<dbReference type="EMBL" id="AMZO01000013">
    <property type="protein sequence ID" value="ELR66019.1"/>
    <property type="molecule type" value="Genomic_DNA"/>
</dbReference>
<feature type="signal peptide" evidence="1">
    <location>
        <begin position="1"/>
        <end position="24"/>
    </location>
</feature>
<dbReference type="Proteomes" id="UP000011134">
    <property type="component" value="Unassembled WGS sequence"/>
</dbReference>
<keyword evidence="3" id="KW-1185">Reference proteome</keyword>
<protein>
    <submittedName>
        <fullName evidence="2">Uncharacterized protein</fullName>
    </submittedName>
</protein>
<feature type="chain" id="PRO_5003993056" evidence="1">
    <location>
        <begin position="25"/>
        <end position="171"/>
    </location>
</feature>
<accession>L8JER2</accession>
<dbReference type="RefSeq" id="WP_007465046.1">
    <property type="nucleotide sequence ID" value="NZ_AMZO01000013.1"/>
</dbReference>
<name>L8JER2_9GAMM</name>
<reference evidence="2 3" key="1">
    <citation type="submission" date="2012-12" db="EMBL/GenBank/DDBJ databases">
        <title>Genome Assembly of Photobacterium sp. AK15.</title>
        <authorList>
            <person name="Khatri I."/>
            <person name="Vaidya B."/>
            <person name="Srinivas T.N.R."/>
            <person name="Subramanian S."/>
            <person name="Pinnaka A."/>
        </authorList>
    </citation>
    <scope>NUCLEOTIDE SEQUENCE [LARGE SCALE GENOMIC DNA]</scope>
    <source>
        <strain evidence="2 3">AK15</strain>
    </source>
</reference>
<sequence>MYKINFLLRVISALLLIFCLPLQAALHPVSSTEINENQCRLDIFHLFKNDQKKFESNMQLAMITDVRHRHRYIAIKADINHPAGFENISYYRSGQPVEVFTANWRKNGNKHSVTRLVMLGGTSDKQAFDVFTKLVHQDEGHFEIKRSGNRYRFNADSRDLDDFFNCLQRNR</sequence>
<dbReference type="AlphaFoldDB" id="L8JER2"/>
<gene>
    <name evidence="2" type="ORF">C942_00461</name>
</gene>
<comment type="caution">
    <text evidence="2">The sequence shown here is derived from an EMBL/GenBank/DDBJ whole genome shotgun (WGS) entry which is preliminary data.</text>
</comment>
<dbReference type="OrthoDB" id="5814389at2"/>
<dbReference type="PATRIC" id="fig|1056511.3.peg.1950"/>